<evidence type="ECO:0000256" key="4">
    <source>
        <dbReference type="SAM" id="MobiDB-lite"/>
    </source>
</evidence>
<dbReference type="GO" id="GO:0043138">
    <property type="term" value="F:3'-5' DNA helicase activity"/>
    <property type="evidence" value="ECO:0007669"/>
    <property type="project" value="TreeGrafter"/>
</dbReference>
<dbReference type="PROSITE" id="PS51192">
    <property type="entry name" value="HELICASE_ATP_BIND_1"/>
    <property type="match status" value="1"/>
</dbReference>
<keyword evidence="2" id="KW-0067">ATP-binding</keyword>
<dbReference type="GO" id="GO:0006270">
    <property type="term" value="P:DNA replication initiation"/>
    <property type="evidence" value="ECO:0007669"/>
    <property type="project" value="TreeGrafter"/>
</dbReference>
<evidence type="ECO:0000259" key="6">
    <source>
        <dbReference type="PROSITE" id="PS51194"/>
    </source>
</evidence>
<evidence type="ECO:0000259" key="5">
    <source>
        <dbReference type="PROSITE" id="PS51192"/>
    </source>
</evidence>
<dbReference type="GO" id="GO:0016787">
    <property type="term" value="F:hydrolase activity"/>
    <property type="evidence" value="ECO:0007669"/>
    <property type="project" value="InterPro"/>
</dbReference>
<dbReference type="EMBL" id="CP119317">
    <property type="protein sequence ID" value="WEK53909.1"/>
    <property type="molecule type" value="Genomic_DNA"/>
</dbReference>
<dbReference type="Proteomes" id="UP001178662">
    <property type="component" value="Chromosome"/>
</dbReference>
<dbReference type="InterPro" id="IPR006935">
    <property type="entry name" value="Helicase/UvrB_N"/>
</dbReference>
<dbReference type="GO" id="GO:0006302">
    <property type="term" value="P:double-strand break repair"/>
    <property type="evidence" value="ECO:0007669"/>
    <property type="project" value="TreeGrafter"/>
</dbReference>
<keyword evidence="7" id="KW-0347">Helicase</keyword>
<feature type="region of interest" description="Disordered" evidence="4">
    <location>
        <begin position="275"/>
        <end position="313"/>
    </location>
</feature>
<keyword evidence="1" id="KW-0547">Nucleotide-binding</keyword>
<protein>
    <submittedName>
        <fullName evidence="7">Helicase-related protein</fullName>
    </submittedName>
</protein>
<sequence length="676" mass="74974">MNVLVYAVLAGLRWVPCYSIAWEVDWNYWQDARFRESVGGEPCTVSEIVKVSQMVSIDLAEATCLLLRQRWQSDVQGVVGNTMQISRDLEQTLAKLHHELRGENSAMTEWNTTVVDVKRNARSVELYRVDARQLIALARDASARLAGRALLLEEAVQLQATAPHAVARPLLLAAWQLASLQGSLQLIAAVAPPEPLAPPRGRWGKLLGQVLAAFPRAARERHMLACRRCGSGKPHLRRTACAACEQHACAYCEACINMGRSRQCGLLLVGAPPPREATAPARREAKAPPPREATASPPSSESPQLRSQPQALQSRWSLSAAQSQAAADALQFLHRQQTHPCDGATFLLWAVTGAGKTEMIFPLLEAVLRQGGRVLVATPRRDVVLELAPRIAKAFPDYTRVVLYGGSDERWQEGALTLATTHQLIRFQEAFDLVLIDEMDAFPYHNDPMLHFAATKCTKRTGATIYLSATPPQAMQRAVARGKLSCARVPVRFHGHTLPVPKRNFLKPIALHTMQIAPKSLLKLLRHSIDRGAQLFLFVPYVKQVEPLVNILRNSVHFMGIEEHLIDGTSSKDEHRTHKVTEFRNRNIRVLVTTTILERGVTISKSDVFVLNADNAQFDAAALVQMAGRAGRSLEDPCGLVYFVAPRFTDAQRQAIRQITNMNRLAVKQGYIKSRI</sequence>
<keyword evidence="3" id="KW-0238">DNA-binding</keyword>
<proteinExistence type="predicted"/>
<dbReference type="AlphaFoldDB" id="A0AA95EVI4"/>
<dbReference type="Gene3D" id="3.40.50.300">
    <property type="entry name" value="P-loop containing nucleotide triphosphate hydrolases"/>
    <property type="match status" value="2"/>
</dbReference>
<dbReference type="InterPro" id="IPR027417">
    <property type="entry name" value="P-loop_NTPase"/>
</dbReference>
<reference evidence="7" key="1">
    <citation type="submission" date="2023-03" db="EMBL/GenBank/DDBJ databases">
        <title>Andean soil-derived lignocellulolytic bacterial consortium as a source of novel taxa and putative plastic-active enzymes.</title>
        <authorList>
            <person name="Diaz-Garcia L."/>
            <person name="Chuvochina M."/>
            <person name="Feuerriegel G."/>
            <person name="Bunk B."/>
            <person name="Sproer C."/>
            <person name="Streit W.R."/>
            <person name="Rodriguez L.M."/>
            <person name="Overmann J."/>
            <person name="Jimenez D.J."/>
        </authorList>
    </citation>
    <scope>NUCLEOTIDE SEQUENCE</scope>
    <source>
        <strain evidence="7">MAG 2441</strain>
    </source>
</reference>
<feature type="compositionally biased region" description="Low complexity" evidence="4">
    <location>
        <begin position="292"/>
        <end position="303"/>
    </location>
</feature>
<dbReference type="GO" id="GO:0003677">
    <property type="term" value="F:DNA binding"/>
    <property type="evidence" value="ECO:0007669"/>
    <property type="project" value="UniProtKB-KW"/>
</dbReference>
<evidence type="ECO:0000313" key="8">
    <source>
        <dbReference type="Proteomes" id="UP001178662"/>
    </source>
</evidence>
<gene>
    <name evidence="7" type="ORF">P0Y55_15285</name>
</gene>
<dbReference type="Pfam" id="PF00271">
    <property type="entry name" value="Helicase_C"/>
    <property type="match status" value="1"/>
</dbReference>
<dbReference type="SMART" id="SM00490">
    <property type="entry name" value="HELICc"/>
    <property type="match status" value="1"/>
</dbReference>
<dbReference type="GO" id="GO:0005524">
    <property type="term" value="F:ATP binding"/>
    <property type="evidence" value="ECO:0007669"/>
    <property type="project" value="UniProtKB-KW"/>
</dbReference>
<keyword evidence="8" id="KW-1185">Reference proteome</keyword>
<evidence type="ECO:0000256" key="3">
    <source>
        <dbReference type="ARBA" id="ARBA00023125"/>
    </source>
</evidence>
<keyword evidence="7" id="KW-0378">Hydrolase</keyword>
<dbReference type="SMART" id="SM00487">
    <property type="entry name" value="DEXDc"/>
    <property type="match status" value="1"/>
</dbReference>
<name>A0AA95EVI4_9BACL</name>
<dbReference type="InterPro" id="IPR001650">
    <property type="entry name" value="Helicase_C-like"/>
</dbReference>
<dbReference type="PROSITE" id="PS51194">
    <property type="entry name" value="HELICASE_CTER"/>
    <property type="match status" value="1"/>
</dbReference>
<feature type="domain" description="Helicase ATP-binding" evidence="5">
    <location>
        <begin position="337"/>
        <end position="489"/>
    </location>
</feature>
<dbReference type="PANTHER" id="PTHR30580">
    <property type="entry name" value="PRIMOSOMAL PROTEIN N"/>
    <property type="match status" value="1"/>
</dbReference>
<dbReference type="Pfam" id="PF04851">
    <property type="entry name" value="ResIII"/>
    <property type="match status" value="1"/>
</dbReference>
<feature type="domain" description="Helicase C-terminal" evidence="6">
    <location>
        <begin position="520"/>
        <end position="676"/>
    </location>
</feature>
<evidence type="ECO:0000256" key="2">
    <source>
        <dbReference type="ARBA" id="ARBA00022840"/>
    </source>
</evidence>
<dbReference type="SUPFAM" id="SSF52540">
    <property type="entry name" value="P-loop containing nucleoside triphosphate hydrolases"/>
    <property type="match status" value="1"/>
</dbReference>
<evidence type="ECO:0000256" key="1">
    <source>
        <dbReference type="ARBA" id="ARBA00022741"/>
    </source>
</evidence>
<dbReference type="GO" id="GO:0006310">
    <property type="term" value="P:DNA recombination"/>
    <property type="evidence" value="ECO:0007669"/>
    <property type="project" value="TreeGrafter"/>
</dbReference>
<accession>A0AA95EVI4</accession>
<organism evidence="7 8">
    <name type="scientific">Candidatus Cohnella colombiensis</name>
    <dbReference type="NCBI Taxonomy" id="3121368"/>
    <lineage>
        <taxon>Bacteria</taxon>
        <taxon>Bacillati</taxon>
        <taxon>Bacillota</taxon>
        <taxon>Bacilli</taxon>
        <taxon>Bacillales</taxon>
        <taxon>Paenibacillaceae</taxon>
        <taxon>Cohnella</taxon>
    </lineage>
</organism>
<evidence type="ECO:0000313" key="7">
    <source>
        <dbReference type="EMBL" id="WEK53909.1"/>
    </source>
</evidence>
<dbReference type="PANTHER" id="PTHR30580:SF1">
    <property type="entry name" value="COMF OPERON PROTEIN 1"/>
    <property type="match status" value="1"/>
</dbReference>
<dbReference type="InterPro" id="IPR014001">
    <property type="entry name" value="Helicase_ATP-bd"/>
</dbReference>